<dbReference type="Pfam" id="PF00808">
    <property type="entry name" value="CBFD_NFYB_HMF"/>
    <property type="match status" value="1"/>
</dbReference>
<dbReference type="OrthoDB" id="666592at2759"/>
<evidence type="ECO:0000313" key="4">
    <source>
        <dbReference type="Proteomes" id="UP000729402"/>
    </source>
</evidence>
<dbReference type="InterPro" id="IPR003958">
    <property type="entry name" value="CBFA_NFYB_domain"/>
</dbReference>
<dbReference type="PANTHER" id="PTHR11064">
    <property type="entry name" value="CCAAT-BINDING TRANSCRIPTION FACTOR-RELATED"/>
    <property type="match status" value="1"/>
</dbReference>
<dbReference type="GO" id="GO:0016602">
    <property type="term" value="C:CCAAT-binding factor complex"/>
    <property type="evidence" value="ECO:0007669"/>
    <property type="project" value="InterPro"/>
</dbReference>
<gene>
    <name evidence="3" type="ORF">GUJ93_ZPchr0006g46021</name>
</gene>
<reference evidence="3" key="2">
    <citation type="submission" date="2021-02" db="EMBL/GenBank/DDBJ databases">
        <authorList>
            <person name="Kimball J.A."/>
            <person name="Haas M.W."/>
            <person name="Macchietto M."/>
            <person name="Kono T."/>
            <person name="Duquette J."/>
            <person name="Shao M."/>
        </authorList>
    </citation>
    <scope>NUCLEOTIDE SEQUENCE</scope>
    <source>
        <tissue evidence="3">Fresh leaf tissue</tissue>
    </source>
</reference>
<proteinExistence type="predicted"/>
<keyword evidence="4" id="KW-1185">Reference proteome</keyword>
<dbReference type="InterPro" id="IPR027113">
    <property type="entry name" value="Transc_fact_NFYB/HAP3"/>
</dbReference>
<sequence length="192" mass="19982">MGGGSKKQRGASGGGNGKGEEEAAGLDGEAGRGVIINNNKLPIANLVRLMKKVIPGNAKIEGKAKVLAHDCAVEFVGFVGDEASEKTKVEHRRTIAPEDYVSSLHTLGFDNYAEPMANYIHGYREFERAGGNYRRVAPLAAAAAAAGAPVTFTEAELQFLRSVIPSPSDEDSNGSSSPAEDDGGNGYGAGDM</sequence>
<evidence type="ECO:0000313" key="3">
    <source>
        <dbReference type="EMBL" id="KAG8072208.1"/>
    </source>
</evidence>
<dbReference type="GO" id="GO:0001228">
    <property type="term" value="F:DNA-binding transcription activator activity, RNA polymerase II-specific"/>
    <property type="evidence" value="ECO:0007669"/>
    <property type="project" value="InterPro"/>
</dbReference>
<dbReference type="EMBL" id="JAAALK010000283">
    <property type="protein sequence ID" value="KAG8072208.1"/>
    <property type="molecule type" value="Genomic_DNA"/>
</dbReference>
<dbReference type="CDD" id="cd22907">
    <property type="entry name" value="HFD_NFYB"/>
    <property type="match status" value="1"/>
</dbReference>
<dbReference type="PANTHER" id="PTHR11064:SF177">
    <property type="entry name" value="NUCLEAR TRANSCRIPTION FACTOR Y SUBUNIT B-1"/>
    <property type="match status" value="1"/>
</dbReference>
<organism evidence="3 4">
    <name type="scientific">Zizania palustris</name>
    <name type="common">Northern wild rice</name>
    <dbReference type="NCBI Taxonomy" id="103762"/>
    <lineage>
        <taxon>Eukaryota</taxon>
        <taxon>Viridiplantae</taxon>
        <taxon>Streptophyta</taxon>
        <taxon>Embryophyta</taxon>
        <taxon>Tracheophyta</taxon>
        <taxon>Spermatophyta</taxon>
        <taxon>Magnoliopsida</taxon>
        <taxon>Liliopsida</taxon>
        <taxon>Poales</taxon>
        <taxon>Poaceae</taxon>
        <taxon>BOP clade</taxon>
        <taxon>Oryzoideae</taxon>
        <taxon>Oryzeae</taxon>
        <taxon>Zizaniinae</taxon>
        <taxon>Zizania</taxon>
    </lineage>
</organism>
<feature type="domain" description="Transcription factor CBF/NF-Y/archaeal histone" evidence="2">
    <location>
        <begin position="40"/>
        <end position="99"/>
    </location>
</feature>
<feature type="compositionally biased region" description="Gly residues" evidence="1">
    <location>
        <begin position="1"/>
        <end position="17"/>
    </location>
</feature>
<protein>
    <recommendedName>
        <fullName evidence="2">Transcription factor CBF/NF-Y/archaeal histone domain-containing protein</fullName>
    </recommendedName>
</protein>
<evidence type="ECO:0000256" key="1">
    <source>
        <dbReference type="SAM" id="MobiDB-lite"/>
    </source>
</evidence>
<comment type="caution">
    <text evidence="3">The sequence shown here is derived from an EMBL/GenBank/DDBJ whole genome shotgun (WGS) entry which is preliminary data.</text>
</comment>
<dbReference type="GO" id="GO:0000978">
    <property type="term" value="F:RNA polymerase II cis-regulatory region sequence-specific DNA binding"/>
    <property type="evidence" value="ECO:0007669"/>
    <property type="project" value="TreeGrafter"/>
</dbReference>
<name>A0A8J5SHE5_ZIZPA</name>
<evidence type="ECO:0000259" key="2">
    <source>
        <dbReference type="Pfam" id="PF00808"/>
    </source>
</evidence>
<dbReference type="AlphaFoldDB" id="A0A8J5SHE5"/>
<dbReference type="Proteomes" id="UP000729402">
    <property type="component" value="Unassembled WGS sequence"/>
</dbReference>
<accession>A0A8J5SHE5</accession>
<reference evidence="3" key="1">
    <citation type="journal article" date="2021" name="bioRxiv">
        <title>Whole Genome Assembly and Annotation of Northern Wild Rice, Zizania palustris L., Supports a Whole Genome Duplication in the Zizania Genus.</title>
        <authorList>
            <person name="Haas M."/>
            <person name="Kono T."/>
            <person name="Macchietto M."/>
            <person name="Millas R."/>
            <person name="McGilp L."/>
            <person name="Shao M."/>
            <person name="Duquette J."/>
            <person name="Hirsch C.N."/>
            <person name="Kimball J."/>
        </authorList>
    </citation>
    <scope>NUCLEOTIDE SEQUENCE</scope>
    <source>
        <tissue evidence="3">Fresh leaf tissue</tissue>
    </source>
</reference>
<feature type="region of interest" description="Disordered" evidence="1">
    <location>
        <begin position="1"/>
        <end position="24"/>
    </location>
</feature>
<feature type="region of interest" description="Disordered" evidence="1">
    <location>
        <begin position="162"/>
        <end position="192"/>
    </location>
</feature>